<keyword evidence="3" id="KW-0805">Transcription regulation</keyword>
<keyword evidence="8" id="KW-1185">Reference proteome</keyword>
<dbReference type="InterPro" id="IPR025943">
    <property type="entry name" value="Sigma_54_int_dom_ATP-bd_2"/>
</dbReference>
<evidence type="ECO:0000313" key="8">
    <source>
        <dbReference type="Proteomes" id="UP000236721"/>
    </source>
</evidence>
<dbReference type="InterPro" id="IPR003593">
    <property type="entry name" value="AAA+_ATPase"/>
</dbReference>
<proteinExistence type="predicted"/>
<feature type="domain" description="Sigma-54 factor interaction" evidence="6">
    <location>
        <begin position="270"/>
        <end position="500"/>
    </location>
</feature>
<dbReference type="Gene3D" id="1.10.10.60">
    <property type="entry name" value="Homeodomain-like"/>
    <property type="match status" value="1"/>
</dbReference>
<name>A0A1H5S7E2_9VIBR</name>
<accession>A0A1H5S7E2</accession>
<dbReference type="FunFam" id="3.40.50.300:FF:000006">
    <property type="entry name" value="DNA-binding transcriptional regulator NtrC"/>
    <property type="match status" value="1"/>
</dbReference>
<gene>
    <name evidence="7" type="ORF">SAMN04488244_101247</name>
</gene>
<dbReference type="InterPro" id="IPR025662">
    <property type="entry name" value="Sigma_54_int_dom_ATP-bd_1"/>
</dbReference>
<dbReference type="PROSITE" id="PS00676">
    <property type="entry name" value="SIGMA54_INTERACT_2"/>
    <property type="match status" value="1"/>
</dbReference>
<dbReference type="InterPro" id="IPR009057">
    <property type="entry name" value="Homeodomain-like_sf"/>
</dbReference>
<evidence type="ECO:0000256" key="3">
    <source>
        <dbReference type="ARBA" id="ARBA00023015"/>
    </source>
</evidence>
<dbReference type="OrthoDB" id="9804019at2"/>
<evidence type="ECO:0000256" key="1">
    <source>
        <dbReference type="ARBA" id="ARBA00022741"/>
    </source>
</evidence>
<dbReference type="AlphaFoldDB" id="A0A1H5S7E2"/>
<dbReference type="GO" id="GO:0006355">
    <property type="term" value="P:regulation of DNA-templated transcription"/>
    <property type="evidence" value="ECO:0007669"/>
    <property type="project" value="InterPro"/>
</dbReference>
<dbReference type="Pfam" id="PF25601">
    <property type="entry name" value="AAA_lid_14"/>
    <property type="match status" value="1"/>
</dbReference>
<reference evidence="8" key="1">
    <citation type="submission" date="2016-10" db="EMBL/GenBank/DDBJ databases">
        <authorList>
            <person name="Varghese N."/>
            <person name="Submissions S."/>
        </authorList>
    </citation>
    <scope>NUCLEOTIDE SEQUENCE [LARGE SCALE GENOMIC DNA]</scope>
    <source>
        <strain evidence="8">CGMCC 1.7062</strain>
    </source>
</reference>
<dbReference type="PANTHER" id="PTHR32071">
    <property type="entry name" value="TRANSCRIPTIONAL REGULATORY PROTEIN"/>
    <property type="match status" value="1"/>
</dbReference>
<keyword evidence="4 7" id="KW-0238">DNA-binding</keyword>
<dbReference type="PROSITE" id="PS50045">
    <property type="entry name" value="SIGMA54_INTERACT_4"/>
    <property type="match status" value="1"/>
</dbReference>
<dbReference type="PROSITE" id="PS00675">
    <property type="entry name" value="SIGMA54_INTERACT_1"/>
    <property type="match status" value="1"/>
</dbReference>
<dbReference type="InterPro" id="IPR002078">
    <property type="entry name" value="Sigma_54_int"/>
</dbReference>
<dbReference type="Proteomes" id="UP000236721">
    <property type="component" value="Unassembled WGS sequence"/>
</dbReference>
<evidence type="ECO:0000256" key="5">
    <source>
        <dbReference type="ARBA" id="ARBA00023163"/>
    </source>
</evidence>
<dbReference type="SMART" id="SM00382">
    <property type="entry name" value="AAA"/>
    <property type="match status" value="1"/>
</dbReference>
<dbReference type="PROSITE" id="PS00688">
    <property type="entry name" value="SIGMA54_INTERACT_3"/>
    <property type="match status" value="1"/>
</dbReference>
<evidence type="ECO:0000313" key="7">
    <source>
        <dbReference type="EMBL" id="SEF45671.1"/>
    </source>
</evidence>
<dbReference type="SUPFAM" id="SSF52540">
    <property type="entry name" value="P-loop containing nucleoside triphosphate hydrolases"/>
    <property type="match status" value="1"/>
</dbReference>
<evidence type="ECO:0000256" key="4">
    <source>
        <dbReference type="ARBA" id="ARBA00023125"/>
    </source>
</evidence>
<organism evidence="7 8">
    <name type="scientific">Vibrio hangzhouensis</name>
    <dbReference type="NCBI Taxonomy" id="462991"/>
    <lineage>
        <taxon>Bacteria</taxon>
        <taxon>Pseudomonadati</taxon>
        <taxon>Pseudomonadota</taxon>
        <taxon>Gammaproteobacteria</taxon>
        <taxon>Vibrionales</taxon>
        <taxon>Vibrionaceae</taxon>
        <taxon>Vibrio</taxon>
    </lineage>
</organism>
<dbReference type="Pfam" id="PF02954">
    <property type="entry name" value="HTH_8"/>
    <property type="match status" value="1"/>
</dbReference>
<dbReference type="PANTHER" id="PTHR32071:SF117">
    <property type="entry name" value="PTS-DEPENDENT DIHYDROXYACETONE KINASE OPERON REGULATORY PROTEIN-RELATED"/>
    <property type="match status" value="1"/>
</dbReference>
<dbReference type="InterPro" id="IPR058031">
    <property type="entry name" value="AAA_lid_NorR"/>
</dbReference>
<dbReference type="GO" id="GO:0043565">
    <property type="term" value="F:sequence-specific DNA binding"/>
    <property type="evidence" value="ECO:0007669"/>
    <property type="project" value="InterPro"/>
</dbReference>
<protein>
    <submittedName>
        <fullName evidence="7">Transcriptional regulator containing PAS, AAA-type ATPase, and DNA-binding Fis domains</fullName>
    </submittedName>
</protein>
<evidence type="ECO:0000259" key="6">
    <source>
        <dbReference type="PROSITE" id="PS50045"/>
    </source>
</evidence>
<dbReference type="Gene3D" id="1.10.8.60">
    <property type="match status" value="1"/>
</dbReference>
<dbReference type="InterPro" id="IPR027417">
    <property type="entry name" value="P-loop_NTPase"/>
</dbReference>
<evidence type="ECO:0000256" key="2">
    <source>
        <dbReference type="ARBA" id="ARBA00022840"/>
    </source>
</evidence>
<dbReference type="InterPro" id="IPR025944">
    <property type="entry name" value="Sigma_54_int_dom_CS"/>
</dbReference>
<sequence length="583" mass="65057">MPDTRNASELMAIQPTIIRFTQMLSSVLKVDAEVVDADLVRIAGTGPYSQFFGKKLNASSRLFRYIIETKEEKTLIKSQDDALCADCTSREACRETAFLGVPILLDNRCIGVMSLVAFTEESQKTIKDNAKLFSDYIKHTAQLVVAKVTENQSTSNGLEDVFINLIDNMDQGVLVLDENNFVKYGNQPALASLNITIQELPQTVINIRPLSQCRGNNDHQQQHIVSIDSREELLVGQFYNCRSHKLFLMSFYQPQNPVLPYESHTVFDEVIGESTQMRKLKGLMSRIAKSPSSVLINGESGTGKEVIANAVHKLSGRAQNPFIAINCAAIPDQLLESELFGYTKGAFTGASSKGRVGLIQAANNGTLFLDEIGDMSMQLQAKLLRVLEAREVMPIGSNKAIPVDIRIISATNRNFAEMIATNKFREDLYYRLNVIPLQLPALKEREGDVPLLVNHFMDIHTQKLGTNYPGISEQAMNCLISYHWPGNVRELSNLVEYLINIVPEGEQIDVDLLPPHFEVQQPQPKSNLVADSGMSLEDMERIRIEEAIGRLGNRKLVAEELGIGIATLYRKLKKYGLNEKCYS</sequence>
<dbReference type="EMBL" id="FNVG01000001">
    <property type="protein sequence ID" value="SEF45671.1"/>
    <property type="molecule type" value="Genomic_DNA"/>
</dbReference>
<dbReference type="CDD" id="cd00009">
    <property type="entry name" value="AAA"/>
    <property type="match status" value="1"/>
</dbReference>
<dbReference type="InterPro" id="IPR002197">
    <property type="entry name" value="HTH_Fis"/>
</dbReference>
<keyword evidence="5" id="KW-0804">Transcription</keyword>
<keyword evidence="2" id="KW-0067">ATP-binding</keyword>
<keyword evidence="1" id="KW-0547">Nucleotide-binding</keyword>
<dbReference type="GO" id="GO:0005524">
    <property type="term" value="F:ATP binding"/>
    <property type="evidence" value="ECO:0007669"/>
    <property type="project" value="UniProtKB-KW"/>
</dbReference>
<dbReference type="Gene3D" id="3.40.50.300">
    <property type="entry name" value="P-loop containing nucleotide triphosphate hydrolases"/>
    <property type="match status" value="1"/>
</dbReference>
<dbReference type="Pfam" id="PF00158">
    <property type="entry name" value="Sigma54_activat"/>
    <property type="match status" value="1"/>
</dbReference>
<dbReference type="SUPFAM" id="SSF46689">
    <property type="entry name" value="Homeodomain-like"/>
    <property type="match status" value="1"/>
</dbReference>